<feature type="compositionally biased region" description="Basic residues" evidence="2">
    <location>
        <begin position="34"/>
        <end position="51"/>
    </location>
</feature>
<dbReference type="Pfam" id="PF08179">
    <property type="entry name" value="SspP"/>
    <property type="match status" value="1"/>
</dbReference>
<organism evidence="3 4">
    <name type="scientific">Salibacterium salarium</name>
    <dbReference type="NCBI Taxonomy" id="284579"/>
    <lineage>
        <taxon>Bacteria</taxon>
        <taxon>Bacillati</taxon>
        <taxon>Bacillota</taxon>
        <taxon>Bacilli</taxon>
        <taxon>Bacillales</taxon>
        <taxon>Bacillaceae</taxon>
    </lineage>
</organism>
<keyword evidence="4" id="KW-1185">Reference proteome</keyword>
<sequence>MKSKNRKGPKQQKLPDLPQSPKQPYGEPMEGSHKVKNQNHTRQKKNASHDM</sequence>
<evidence type="ECO:0000256" key="2">
    <source>
        <dbReference type="SAM" id="MobiDB-lite"/>
    </source>
</evidence>
<dbReference type="AlphaFoldDB" id="A0A428MWN5"/>
<evidence type="ECO:0000313" key="3">
    <source>
        <dbReference type="EMBL" id="RSL30449.1"/>
    </source>
</evidence>
<comment type="caution">
    <text evidence="3">The sequence shown here is derived from an EMBL/GenBank/DDBJ whole genome shotgun (WGS) entry which is preliminary data.</text>
</comment>
<keyword evidence="1" id="KW-0749">Sporulation</keyword>
<proteinExistence type="predicted"/>
<dbReference type="InterPro" id="IPR012614">
    <property type="entry name" value="SASP_SspP"/>
</dbReference>
<name>A0A428MWN5_9BACI</name>
<dbReference type="OrthoDB" id="2691914at2"/>
<protein>
    <submittedName>
        <fullName evidence="3">Small acid-soluble spore protein P</fullName>
    </submittedName>
</protein>
<reference evidence="3 4" key="1">
    <citation type="submission" date="2018-10" db="EMBL/GenBank/DDBJ databases">
        <title>Draft genome sequence of Bacillus salarius IM0101, isolated from a hypersaline soil in Inner Mongolia, China.</title>
        <authorList>
            <person name="Yamprayoonswat W."/>
            <person name="Boonvisut S."/>
            <person name="Jumpathong W."/>
            <person name="Sittihan S."/>
            <person name="Ruangsuj P."/>
            <person name="Wanthongcharoen S."/>
            <person name="Thongpramul N."/>
            <person name="Pimmason S."/>
            <person name="Yu B."/>
            <person name="Yasawong M."/>
        </authorList>
    </citation>
    <scope>NUCLEOTIDE SEQUENCE [LARGE SCALE GENOMIC DNA]</scope>
    <source>
        <strain evidence="3 4">IM0101</strain>
    </source>
</reference>
<evidence type="ECO:0000313" key="4">
    <source>
        <dbReference type="Proteomes" id="UP000275076"/>
    </source>
</evidence>
<feature type="compositionally biased region" description="Basic residues" evidence="2">
    <location>
        <begin position="1"/>
        <end position="10"/>
    </location>
</feature>
<dbReference type="RefSeq" id="WP_125560652.1">
    <property type="nucleotide sequence ID" value="NZ_RBVX01000037.1"/>
</dbReference>
<dbReference type="GO" id="GO:0030435">
    <property type="term" value="P:sporulation resulting in formation of a cellular spore"/>
    <property type="evidence" value="ECO:0007669"/>
    <property type="project" value="UniProtKB-KW"/>
</dbReference>
<dbReference type="EMBL" id="RBVX01000037">
    <property type="protein sequence ID" value="RSL30449.1"/>
    <property type="molecule type" value="Genomic_DNA"/>
</dbReference>
<feature type="region of interest" description="Disordered" evidence="2">
    <location>
        <begin position="1"/>
        <end position="51"/>
    </location>
</feature>
<gene>
    <name evidence="3" type="ORF">D7Z54_26145</name>
</gene>
<accession>A0A428MWN5</accession>
<dbReference type="Proteomes" id="UP000275076">
    <property type="component" value="Unassembled WGS sequence"/>
</dbReference>
<evidence type="ECO:0000256" key="1">
    <source>
        <dbReference type="ARBA" id="ARBA00022969"/>
    </source>
</evidence>